<dbReference type="Proteomes" id="UP000799770">
    <property type="component" value="Unassembled WGS sequence"/>
</dbReference>
<dbReference type="AlphaFoldDB" id="A0A6A5Z2J5"/>
<name>A0A6A5Z2J5_9PLEO</name>
<accession>A0A6A5Z2J5</accession>
<evidence type="ECO:0000313" key="1">
    <source>
        <dbReference type="EMBL" id="KAF2113233.1"/>
    </source>
</evidence>
<sequence>MASNPSAGPASIAGPTAATFIPAPLPAAPAVTSTMDQMFRFLQEVLSQCNAQYQRDPAQHIIAGDYHLLGTAAFLKDLGYASKDAHIVIHKAYYGSYDDDHITRLRANASCPADVSVRFGARRQSADCPQLGHGIDLKDICGYMRLFRFRHDVDPPAEASRLLSQAQVELPYQYHLIRMEILRKCPHLFKGDSAGLILTLLLASNDEVQGRVKFGGLYISGETILQRAHRIVTTWEQQAVDTGWVQIFDDLRVIMQWKYVPHSAKLYPDNLAVLRQ</sequence>
<gene>
    <name evidence="1" type="ORF">BDV96DRAFT_648206</name>
</gene>
<reference evidence="1" key="1">
    <citation type="journal article" date="2020" name="Stud. Mycol.">
        <title>101 Dothideomycetes genomes: a test case for predicting lifestyles and emergence of pathogens.</title>
        <authorList>
            <person name="Haridas S."/>
            <person name="Albert R."/>
            <person name="Binder M."/>
            <person name="Bloem J."/>
            <person name="Labutti K."/>
            <person name="Salamov A."/>
            <person name="Andreopoulos B."/>
            <person name="Baker S."/>
            <person name="Barry K."/>
            <person name="Bills G."/>
            <person name="Bluhm B."/>
            <person name="Cannon C."/>
            <person name="Castanera R."/>
            <person name="Culley D."/>
            <person name="Daum C."/>
            <person name="Ezra D."/>
            <person name="Gonzalez J."/>
            <person name="Henrissat B."/>
            <person name="Kuo A."/>
            <person name="Liang C."/>
            <person name="Lipzen A."/>
            <person name="Lutzoni F."/>
            <person name="Magnuson J."/>
            <person name="Mondo S."/>
            <person name="Nolan M."/>
            <person name="Ohm R."/>
            <person name="Pangilinan J."/>
            <person name="Park H.-J."/>
            <person name="Ramirez L."/>
            <person name="Alfaro M."/>
            <person name="Sun H."/>
            <person name="Tritt A."/>
            <person name="Yoshinaga Y."/>
            <person name="Zwiers L.-H."/>
            <person name="Turgeon B."/>
            <person name="Goodwin S."/>
            <person name="Spatafora J."/>
            <person name="Crous P."/>
            <person name="Grigoriev I."/>
        </authorList>
    </citation>
    <scope>NUCLEOTIDE SEQUENCE</scope>
    <source>
        <strain evidence="1">CBS 627.86</strain>
    </source>
</reference>
<keyword evidence="2" id="KW-1185">Reference proteome</keyword>
<evidence type="ECO:0000313" key="2">
    <source>
        <dbReference type="Proteomes" id="UP000799770"/>
    </source>
</evidence>
<organism evidence="1 2">
    <name type="scientific">Lophiotrema nucula</name>
    <dbReference type="NCBI Taxonomy" id="690887"/>
    <lineage>
        <taxon>Eukaryota</taxon>
        <taxon>Fungi</taxon>
        <taxon>Dikarya</taxon>
        <taxon>Ascomycota</taxon>
        <taxon>Pezizomycotina</taxon>
        <taxon>Dothideomycetes</taxon>
        <taxon>Pleosporomycetidae</taxon>
        <taxon>Pleosporales</taxon>
        <taxon>Lophiotremataceae</taxon>
        <taxon>Lophiotrema</taxon>
    </lineage>
</organism>
<protein>
    <submittedName>
        <fullName evidence="1">Uncharacterized protein</fullName>
    </submittedName>
</protein>
<proteinExistence type="predicted"/>
<dbReference type="EMBL" id="ML977328">
    <property type="protein sequence ID" value="KAF2113233.1"/>
    <property type="molecule type" value="Genomic_DNA"/>
</dbReference>